<gene>
    <name evidence="3" type="ORF">B0H16DRAFT_181459</name>
</gene>
<protein>
    <submittedName>
        <fullName evidence="3">NAD-P-binding protein</fullName>
    </submittedName>
</protein>
<dbReference type="InterPro" id="IPR002347">
    <property type="entry name" value="SDR_fam"/>
</dbReference>
<name>A0AAD7I109_9AGAR</name>
<evidence type="ECO:0000256" key="2">
    <source>
        <dbReference type="ARBA" id="ARBA00023002"/>
    </source>
</evidence>
<dbReference type="GO" id="GO:0016491">
    <property type="term" value="F:oxidoreductase activity"/>
    <property type="evidence" value="ECO:0007669"/>
    <property type="project" value="UniProtKB-KW"/>
</dbReference>
<proteinExistence type="inferred from homology"/>
<dbReference type="EMBL" id="JARKIB010000147">
    <property type="protein sequence ID" value="KAJ7732173.1"/>
    <property type="molecule type" value="Genomic_DNA"/>
</dbReference>
<sequence length="341" mass="36681">MSPIPTFTFATTAEEVATALSAEIRGKNVLITGTSLNGIGFETARVIAKHANLVIITGYNDQRLKLSEEAIKKEVPTVNIRRLNLDLGSLAGVRKAAAEVNTYSESIHVLIHNAAAAIGSFKLTVDGLESQMATDHVGPFLLTKLLTPKLLASADASYTPRVVFVSSGAHAFGAGVDFNVIEKPDPKTYNASVGYFQAKSANILTAIELSKRFKGAINAYSLHPGVIFTNINQKEESIPEMQALGILGPDGLPNKEKFDWKTIPQGAATYILIVNRSVFVLMLFDSTVAAAFDPRISDKSGAYLDNSNVANESVAPHSSDPANAERLWTVTENIIGEKFEF</sequence>
<keyword evidence="2" id="KW-0560">Oxidoreductase</keyword>
<evidence type="ECO:0000256" key="1">
    <source>
        <dbReference type="ARBA" id="ARBA00006484"/>
    </source>
</evidence>
<accession>A0AAD7I109</accession>
<dbReference type="Gene3D" id="3.40.50.720">
    <property type="entry name" value="NAD(P)-binding Rossmann-like Domain"/>
    <property type="match status" value="1"/>
</dbReference>
<evidence type="ECO:0000313" key="4">
    <source>
        <dbReference type="Proteomes" id="UP001215598"/>
    </source>
</evidence>
<dbReference type="Proteomes" id="UP001215598">
    <property type="component" value="Unassembled WGS sequence"/>
</dbReference>
<comment type="caution">
    <text evidence="3">The sequence shown here is derived from an EMBL/GenBank/DDBJ whole genome shotgun (WGS) entry which is preliminary data.</text>
</comment>
<dbReference type="SUPFAM" id="SSF51735">
    <property type="entry name" value="NAD(P)-binding Rossmann-fold domains"/>
    <property type="match status" value="1"/>
</dbReference>
<evidence type="ECO:0000313" key="3">
    <source>
        <dbReference type="EMBL" id="KAJ7732173.1"/>
    </source>
</evidence>
<keyword evidence="4" id="KW-1185">Reference proteome</keyword>
<reference evidence="3" key="1">
    <citation type="submission" date="2023-03" db="EMBL/GenBank/DDBJ databases">
        <title>Massive genome expansion in bonnet fungi (Mycena s.s.) driven by repeated elements and novel gene families across ecological guilds.</title>
        <authorList>
            <consortium name="Lawrence Berkeley National Laboratory"/>
            <person name="Harder C.B."/>
            <person name="Miyauchi S."/>
            <person name="Viragh M."/>
            <person name="Kuo A."/>
            <person name="Thoen E."/>
            <person name="Andreopoulos B."/>
            <person name="Lu D."/>
            <person name="Skrede I."/>
            <person name="Drula E."/>
            <person name="Henrissat B."/>
            <person name="Morin E."/>
            <person name="Kohler A."/>
            <person name="Barry K."/>
            <person name="LaButti K."/>
            <person name="Morin E."/>
            <person name="Salamov A."/>
            <person name="Lipzen A."/>
            <person name="Mereny Z."/>
            <person name="Hegedus B."/>
            <person name="Baldrian P."/>
            <person name="Stursova M."/>
            <person name="Weitz H."/>
            <person name="Taylor A."/>
            <person name="Grigoriev I.V."/>
            <person name="Nagy L.G."/>
            <person name="Martin F."/>
            <person name="Kauserud H."/>
        </authorList>
    </citation>
    <scope>NUCLEOTIDE SEQUENCE</scope>
    <source>
        <strain evidence="3">CBHHK182m</strain>
    </source>
</reference>
<dbReference type="Pfam" id="PF00106">
    <property type="entry name" value="adh_short"/>
    <property type="match status" value="1"/>
</dbReference>
<dbReference type="PANTHER" id="PTHR24320:SF283">
    <property type="entry name" value="RETINOL DEHYDROGENASE 11"/>
    <property type="match status" value="1"/>
</dbReference>
<comment type="similarity">
    <text evidence="1">Belongs to the short-chain dehydrogenases/reductases (SDR) family.</text>
</comment>
<dbReference type="AlphaFoldDB" id="A0AAD7I109"/>
<dbReference type="InterPro" id="IPR036291">
    <property type="entry name" value="NAD(P)-bd_dom_sf"/>
</dbReference>
<dbReference type="PANTHER" id="PTHR24320">
    <property type="entry name" value="RETINOL DEHYDROGENASE"/>
    <property type="match status" value="1"/>
</dbReference>
<organism evidence="3 4">
    <name type="scientific">Mycena metata</name>
    <dbReference type="NCBI Taxonomy" id="1033252"/>
    <lineage>
        <taxon>Eukaryota</taxon>
        <taxon>Fungi</taxon>
        <taxon>Dikarya</taxon>
        <taxon>Basidiomycota</taxon>
        <taxon>Agaricomycotina</taxon>
        <taxon>Agaricomycetes</taxon>
        <taxon>Agaricomycetidae</taxon>
        <taxon>Agaricales</taxon>
        <taxon>Marasmiineae</taxon>
        <taxon>Mycenaceae</taxon>
        <taxon>Mycena</taxon>
    </lineage>
</organism>